<keyword evidence="7" id="KW-0407">Ion channel</keyword>
<evidence type="ECO:0000313" key="11">
    <source>
        <dbReference type="EMBL" id="CAB5241079.1"/>
    </source>
</evidence>
<reference evidence="11" key="1">
    <citation type="submission" date="2020-05" db="EMBL/GenBank/DDBJ databases">
        <authorList>
            <person name="Chiriac C."/>
            <person name="Salcher M."/>
            <person name="Ghai R."/>
            <person name="Kavagutti S V."/>
        </authorList>
    </citation>
    <scope>NUCLEOTIDE SEQUENCE</scope>
</reference>
<feature type="domain" description="Potassium channel" evidence="9">
    <location>
        <begin position="116"/>
        <end position="195"/>
    </location>
</feature>
<dbReference type="PRINTS" id="PR00169">
    <property type="entry name" value="KCHANNEL"/>
</dbReference>
<feature type="transmembrane region" description="Helical" evidence="8">
    <location>
        <begin position="170"/>
        <end position="195"/>
    </location>
</feature>
<keyword evidence="6 8" id="KW-0472">Membrane</keyword>
<evidence type="ECO:0000256" key="5">
    <source>
        <dbReference type="ARBA" id="ARBA00023065"/>
    </source>
</evidence>
<keyword evidence="2" id="KW-0813">Transport</keyword>
<dbReference type="PANTHER" id="PTHR11537:SF254">
    <property type="entry name" value="POTASSIUM VOLTAGE-GATED CHANNEL PROTEIN SHAB"/>
    <property type="match status" value="1"/>
</dbReference>
<feature type="transmembrane region" description="Helical" evidence="8">
    <location>
        <begin position="39"/>
        <end position="57"/>
    </location>
</feature>
<evidence type="ECO:0000256" key="4">
    <source>
        <dbReference type="ARBA" id="ARBA00022989"/>
    </source>
</evidence>
<evidence type="ECO:0000256" key="7">
    <source>
        <dbReference type="ARBA" id="ARBA00023303"/>
    </source>
</evidence>
<keyword evidence="5" id="KW-0406">Ion transport</keyword>
<dbReference type="EMBL" id="CAFBSF010000079">
    <property type="protein sequence ID" value="CAB5241079.1"/>
    <property type="molecule type" value="Genomic_DNA"/>
</dbReference>
<evidence type="ECO:0000256" key="3">
    <source>
        <dbReference type="ARBA" id="ARBA00022692"/>
    </source>
</evidence>
<accession>A0A6J7XUR1</accession>
<dbReference type="GO" id="GO:0008076">
    <property type="term" value="C:voltage-gated potassium channel complex"/>
    <property type="evidence" value="ECO:0007669"/>
    <property type="project" value="InterPro"/>
</dbReference>
<dbReference type="EMBL" id="CAFABG010000097">
    <property type="protein sequence ID" value="CAB4831990.1"/>
    <property type="molecule type" value="Genomic_DNA"/>
</dbReference>
<dbReference type="SUPFAM" id="SSF81324">
    <property type="entry name" value="Voltage-gated potassium channels"/>
    <property type="match status" value="1"/>
</dbReference>
<dbReference type="GO" id="GO:0005249">
    <property type="term" value="F:voltage-gated potassium channel activity"/>
    <property type="evidence" value="ECO:0007669"/>
    <property type="project" value="InterPro"/>
</dbReference>
<dbReference type="Gene3D" id="1.10.287.70">
    <property type="match status" value="1"/>
</dbReference>
<feature type="transmembrane region" description="Helical" evidence="8">
    <location>
        <begin position="108"/>
        <end position="130"/>
    </location>
</feature>
<dbReference type="Gene3D" id="1.20.5.110">
    <property type="match status" value="1"/>
</dbReference>
<evidence type="ECO:0000256" key="2">
    <source>
        <dbReference type="ARBA" id="ARBA00022448"/>
    </source>
</evidence>
<organism evidence="11">
    <name type="scientific">freshwater metagenome</name>
    <dbReference type="NCBI Taxonomy" id="449393"/>
    <lineage>
        <taxon>unclassified sequences</taxon>
        <taxon>metagenomes</taxon>
        <taxon>ecological metagenomes</taxon>
    </lineage>
</organism>
<sequence length="209" mass="23061">MSKFWSGTLTFLALVFLVAFSWPAFDSTPSANTLAILNIVQWISWNAFAGDLLWGFIKSGDKKKFLLSHPLEIVAVALPMLRPLRLLRLISFGSLVLEKVSIGKSVGITIKVIVTTLFFGYIAAIQITIIERVSPSGNIKNFSDGLWWAFTTITTVGYGDRYPTTTEGRILAVCLMVLGISLLGVVSATIAAWFVRLMQNDDRSKTHTD</sequence>
<dbReference type="AlphaFoldDB" id="A0A6J7XUR1"/>
<gene>
    <name evidence="10" type="ORF">UFOPK3181_01038</name>
    <name evidence="11" type="ORF">UFOPK3520_00950</name>
</gene>
<proteinExistence type="predicted"/>
<comment type="subcellular location">
    <subcellularLocation>
        <location evidence="1">Membrane</location>
        <topology evidence="1">Multi-pass membrane protein</topology>
    </subcellularLocation>
</comment>
<dbReference type="InterPro" id="IPR027359">
    <property type="entry name" value="Volt_channel_dom_sf"/>
</dbReference>
<protein>
    <submittedName>
        <fullName evidence="11">Unannotated protein</fullName>
    </submittedName>
</protein>
<name>A0A6J7XUR1_9ZZZZ</name>
<dbReference type="InterPro" id="IPR013099">
    <property type="entry name" value="K_chnl_dom"/>
</dbReference>
<evidence type="ECO:0000256" key="1">
    <source>
        <dbReference type="ARBA" id="ARBA00004141"/>
    </source>
</evidence>
<dbReference type="Pfam" id="PF07885">
    <property type="entry name" value="Ion_trans_2"/>
    <property type="match status" value="1"/>
</dbReference>
<dbReference type="InterPro" id="IPR028325">
    <property type="entry name" value="VG_K_chnl"/>
</dbReference>
<evidence type="ECO:0000256" key="6">
    <source>
        <dbReference type="ARBA" id="ARBA00023136"/>
    </source>
</evidence>
<evidence type="ECO:0000259" key="9">
    <source>
        <dbReference type="Pfam" id="PF07885"/>
    </source>
</evidence>
<dbReference type="PANTHER" id="PTHR11537">
    <property type="entry name" value="VOLTAGE-GATED POTASSIUM CHANNEL"/>
    <property type="match status" value="1"/>
</dbReference>
<keyword evidence="3 8" id="KW-0812">Transmembrane</keyword>
<evidence type="ECO:0000313" key="10">
    <source>
        <dbReference type="EMBL" id="CAB4831990.1"/>
    </source>
</evidence>
<evidence type="ECO:0000256" key="8">
    <source>
        <dbReference type="SAM" id="Phobius"/>
    </source>
</evidence>
<dbReference type="GO" id="GO:0001508">
    <property type="term" value="P:action potential"/>
    <property type="evidence" value="ECO:0007669"/>
    <property type="project" value="TreeGrafter"/>
</dbReference>
<dbReference type="Gene3D" id="1.20.120.350">
    <property type="entry name" value="Voltage-gated potassium channels. Chain C"/>
    <property type="match status" value="1"/>
</dbReference>
<keyword evidence="4 8" id="KW-1133">Transmembrane helix</keyword>
<feature type="transmembrane region" description="Helical" evidence="8">
    <location>
        <begin position="142"/>
        <end position="158"/>
    </location>
</feature>